<gene>
    <name evidence="1" type="ORF">HWI92_01360</name>
</gene>
<keyword evidence="2" id="KW-1185">Reference proteome</keyword>
<dbReference type="Proteomes" id="UP000612680">
    <property type="component" value="Chromosome"/>
</dbReference>
<evidence type="ECO:0000313" key="2">
    <source>
        <dbReference type="Proteomes" id="UP000612680"/>
    </source>
</evidence>
<dbReference type="EMBL" id="CP056775">
    <property type="protein sequence ID" value="QRQ99656.1"/>
    <property type="molecule type" value="Genomic_DNA"/>
</dbReference>
<reference evidence="1 2" key="1">
    <citation type="submission" date="2020-06" db="EMBL/GenBank/DDBJ databases">
        <title>Dyadobacter sandarakinus sp. nov., isolated from the soil of the Arctic Yellow River Station.</title>
        <authorList>
            <person name="Zhang Y."/>
            <person name="Peng F."/>
        </authorList>
    </citation>
    <scope>NUCLEOTIDE SEQUENCE [LARGE SCALE GENOMIC DNA]</scope>
    <source>
        <strain evidence="1 2">Q3-56</strain>
    </source>
</reference>
<sequence length="80" mass="8691">METTVYEDHARALIAEIRQLVEAKGLDLTAAMADAGIADETTRQILDEQAIPSLPDFLAMCQISGISFQLPSIETPDTPM</sequence>
<protein>
    <submittedName>
        <fullName evidence="1">Transcriptional regulator</fullName>
    </submittedName>
</protein>
<dbReference type="RefSeq" id="WP_204660417.1">
    <property type="nucleotide sequence ID" value="NZ_CP056775.1"/>
</dbReference>
<proteinExistence type="predicted"/>
<organism evidence="1 2">
    <name type="scientific">Dyadobacter sandarakinus</name>
    <dbReference type="NCBI Taxonomy" id="2747268"/>
    <lineage>
        <taxon>Bacteria</taxon>
        <taxon>Pseudomonadati</taxon>
        <taxon>Bacteroidota</taxon>
        <taxon>Cytophagia</taxon>
        <taxon>Cytophagales</taxon>
        <taxon>Spirosomataceae</taxon>
        <taxon>Dyadobacter</taxon>
    </lineage>
</organism>
<name>A0ABX7I0T7_9BACT</name>
<evidence type="ECO:0000313" key="1">
    <source>
        <dbReference type="EMBL" id="QRQ99656.1"/>
    </source>
</evidence>
<accession>A0ABX7I0T7</accession>